<organism evidence="2 3">
    <name type="scientific">Clostridium pasteurianum BC1</name>
    <dbReference type="NCBI Taxonomy" id="86416"/>
    <lineage>
        <taxon>Bacteria</taxon>
        <taxon>Bacillati</taxon>
        <taxon>Bacillota</taxon>
        <taxon>Clostridia</taxon>
        <taxon>Eubacteriales</taxon>
        <taxon>Clostridiaceae</taxon>
        <taxon>Clostridium</taxon>
    </lineage>
</organism>
<dbReference type="STRING" id="86416.Clopa_3284"/>
<dbReference type="EMBL" id="CP003261">
    <property type="protein sequence ID" value="AGK98087.1"/>
    <property type="molecule type" value="Genomic_DNA"/>
</dbReference>
<dbReference type="KEGG" id="cpas:Clopa_3284"/>
<dbReference type="Proteomes" id="UP000013523">
    <property type="component" value="Chromosome"/>
</dbReference>
<proteinExistence type="predicted"/>
<evidence type="ECO:0000259" key="1">
    <source>
        <dbReference type="Pfam" id="PF12671"/>
    </source>
</evidence>
<dbReference type="Pfam" id="PF12671">
    <property type="entry name" value="Amidase_6"/>
    <property type="match status" value="1"/>
</dbReference>
<dbReference type="AlphaFoldDB" id="R4K4K8"/>
<protein>
    <recommendedName>
        <fullName evidence="1">Putative amidase domain-containing protein</fullName>
    </recommendedName>
</protein>
<dbReference type="HOGENOM" id="CLU_048731_2_0_9"/>
<reference evidence="2 3" key="1">
    <citation type="submission" date="2012-01" db="EMBL/GenBank/DDBJ databases">
        <title>Complete sequence of chromosome of Clostridium pasteurianum BC1.</title>
        <authorList>
            <consortium name="US DOE Joint Genome Institute"/>
            <person name="Lucas S."/>
            <person name="Han J."/>
            <person name="Lapidus A."/>
            <person name="Cheng J.-F."/>
            <person name="Goodwin L."/>
            <person name="Pitluck S."/>
            <person name="Peters L."/>
            <person name="Mikhailova N."/>
            <person name="Teshima H."/>
            <person name="Detter J.C."/>
            <person name="Han C."/>
            <person name="Tapia R."/>
            <person name="Land M."/>
            <person name="Hauser L."/>
            <person name="Kyrpides N."/>
            <person name="Ivanova N."/>
            <person name="Pagani I."/>
            <person name="Dunn J."/>
            <person name="Taghavi S."/>
            <person name="Francis A."/>
            <person name="van der Lelie D."/>
            <person name="Woyke T."/>
        </authorList>
    </citation>
    <scope>NUCLEOTIDE SEQUENCE [LARGE SCALE GENOMIC DNA]</scope>
    <source>
        <strain evidence="2 3">BC1</strain>
    </source>
</reference>
<feature type="domain" description="Putative amidase" evidence="1">
    <location>
        <begin position="8"/>
        <end position="154"/>
    </location>
</feature>
<keyword evidence="3" id="KW-1185">Reference proteome</keyword>
<dbReference type="PATRIC" id="fig|86416.3.peg.3273"/>
<evidence type="ECO:0000313" key="3">
    <source>
        <dbReference type="Proteomes" id="UP000013523"/>
    </source>
</evidence>
<dbReference type="eggNOG" id="ENOG502Z7JI">
    <property type="taxonomic scope" value="Bacteria"/>
</dbReference>
<sequence>MNNKINSSYSRVNAVNYAIKYAENPNPSYKYFPVQYDNGGDCTNFTSQCLFAGGAPMVFSSRNIWWYNSKGWSVSWATAHSLYWYLKVSGNDNLYGVKGREVSSISSLETGDLIFYRNGNDKLTHSAIITSFKDDMPLISQHSPEILNIPYIKLWASKMHFIKISL</sequence>
<dbReference type="OrthoDB" id="9812429at2"/>
<name>R4K4K8_CLOPA</name>
<dbReference type="InterPro" id="IPR024301">
    <property type="entry name" value="Amidase_6"/>
</dbReference>
<gene>
    <name evidence="2" type="ORF">Clopa_3284</name>
</gene>
<evidence type="ECO:0000313" key="2">
    <source>
        <dbReference type="EMBL" id="AGK98087.1"/>
    </source>
</evidence>
<dbReference type="PANTHER" id="PTHR40032:SF1">
    <property type="entry name" value="EXPORTED PROTEIN"/>
    <property type="match status" value="1"/>
</dbReference>
<dbReference type="Gene3D" id="3.90.1720.10">
    <property type="entry name" value="endopeptidase domain like (from Nostoc punctiforme)"/>
    <property type="match status" value="1"/>
</dbReference>
<dbReference type="PANTHER" id="PTHR40032">
    <property type="entry name" value="EXPORTED PROTEIN-RELATED"/>
    <property type="match status" value="1"/>
</dbReference>
<dbReference type="RefSeq" id="WP_015616373.1">
    <property type="nucleotide sequence ID" value="NC_021182.1"/>
</dbReference>
<accession>R4K4K8</accession>